<evidence type="ECO:0000256" key="1">
    <source>
        <dbReference type="PROSITE-ProRule" id="PRU10141"/>
    </source>
</evidence>
<evidence type="ECO:0000313" key="3">
    <source>
        <dbReference type="Proteomes" id="UP000011958"/>
    </source>
</evidence>
<dbReference type="RefSeq" id="XP_007873894.1">
    <property type="nucleotide sequence ID" value="XM_007875703.1"/>
</dbReference>
<dbReference type="PROSITE" id="PS00107">
    <property type="entry name" value="PROTEIN_KINASE_ATP"/>
    <property type="match status" value="1"/>
</dbReference>
<keyword evidence="3" id="KW-1185">Reference proteome</keyword>
<dbReference type="GeneID" id="19895612"/>
<accession>M7NM37</accession>
<dbReference type="Proteomes" id="UP000011958">
    <property type="component" value="Unassembled WGS sequence"/>
</dbReference>
<comment type="caution">
    <text evidence="2">The sequence shown here is derived from an EMBL/GenBank/DDBJ whole genome shotgun (WGS) entry which is preliminary data.</text>
</comment>
<gene>
    <name evidence="2" type="ORF">PNEG_01918</name>
</gene>
<dbReference type="EMBL" id="AFWA02000009">
    <property type="protein sequence ID" value="EMR09733.1"/>
    <property type="molecule type" value="Genomic_DNA"/>
</dbReference>
<sequence>MSFETSQQAVVRLTLGLTEKFKKHISQQEKLAKNRVKNKKYYKNNISEDKFDESLKYQSFESVFIQEKSLKTNILIDRYELKSFIGAGAFSCCILAVDKLRPDQPFRVIKKMNQTYEEFGLQV</sequence>
<dbReference type="InterPro" id="IPR017441">
    <property type="entry name" value="Protein_kinase_ATP_BS"/>
</dbReference>
<organism evidence="2 3">
    <name type="scientific">Pneumocystis murina (strain B123)</name>
    <name type="common">Mouse pneumocystis pneumonia agent</name>
    <name type="synonym">Pneumocystis carinii f. sp. muris</name>
    <dbReference type="NCBI Taxonomy" id="1069680"/>
    <lineage>
        <taxon>Eukaryota</taxon>
        <taxon>Fungi</taxon>
        <taxon>Dikarya</taxon>
        <taxon>Ascomycota</taxon>
        <taxon>Taphrinomycotina</taxon>
        <taxon>Pneumocystomycetes</taxon>
        <taxon>Pneumocystaceae</taxon>
        <taxon>Pneumocystis</taxon>
    </lineage>
</organism>
<reference evidence="3" key="1">
    <citation type="journal article" date="2016" name="Nat. Commun.">
        <title>Genome analysis of three Pneumocystis species reveals adaptation mechanisms to life exclusively in mammalian hosts.</title>
        <authorList>
            <person name="Ma L."/>
            <person name="Chen Z."/>
            <person name="Huang D.W."/>
            <person name="Kutty G."/>
            <person name="Ishihara M."/>
            <person name="Wang H."/>
            <person name="Abouelleil A."/>
            <person name="Bishop L."/>
            <person name="Davey E."/>
            <person name="Deng R."/>
            <person name="Deng X."/>
            <person name="Fan L."/>
            <person name="Fantoni G."/>
            <person name="Fitzgerald M."/>
            <person name="Gogineni E."/>
            <person name="Goldberg J.M."/>
            <person name="Handley G."/>
            <person name="Hu X."/>
            <person name="Huber C."/>
            <person name="Jiao X."/>
            <person name="Jones K."/>
            <person name="Levin J.Z."/>
            <person name="Liu Y."/>
            <person name="Macdonald P."/>
            <person name="Melnikov A."/>
            <person name="Raley C."/>
            <person name="Sassi M."/>
            <person name="Sherman B.T."/>
            <person name="Song X."/>
            <person name="Sykes S."/>
            <person name="Tran B."/>
            <person name="Walsh L."/>
            <person name="Xia Y."/>
            <person name="Yang J."/>
            <person name="Young S."/>
            <person name="Zeng Q."/>
            <person name="Zheng X."/>
            <person name="Stephens R."/>
            <person name="Nusbaum C."/>
            <person name="Birren B.W."/>
            <person name="Azadi P."/>
            <person name="Lempicki R.A."/>
            <person name="Cuomo C.A."/>
            <person name="Kovacs J.A."/>
        </authorList>
    </citation>
    <scope>NUCLEOTIDE SEQUENCE [LARGE SCALE GENOMIC DNA]</scope>
    <source>
        <strain evidence="3">B123</strain>
    </source>
</reference>
<dbReference type="STRING" id="1069680.M7NM37"/>
<proteinExistence type="predicted"/>
<dbReference type="AlphaFoldDB" id="M7NM37"/>
<dbReference type="HOGENOM" id="CLU_2016215_0_0_1"/>
<name>M7NM37_PNEMU</name>
<keyword evidence="1" id="KW-0547">Nucleotide-binding</keyword>
<feature type="binding site" evidence="1">
    <location>
        <position position="111"/>
    </location>
    <ligand>
        <name>ATP</name>
        <dbReference type="ChEBI" id="CHEBI:30616"/>
    </ligand>
</feature>
<evidence type="ECO:0000313" key="2">
    <source>
        <dbReference type="EMBL" id="EMR09733.1"/>
    </source>
</evidence>
<dbReference type="GO" id="GO:0005524">
    <property type="term" value="F:ATP binding"/>
    <property type="evidence" value="ECO:0007669"/>
    <property type="project" value="UniProtKB-UniRule"/>
</dbReference>
<keyword evidence="1" id="KW-0067">ATP-binding</keyword>
<protein>
    <recommendedName>
        <fullName evidence="4">Protein kinase domain-containing protein</fullName>
    </recommendedName>
</protein>
<dbReference type="VEuPathDB" id="FungiDB:PNEG_01918"/>
<evidence type="ECO:0008006" key="4">
    <source>
        <dbReference type="Google" id="ProtNLM"/>
    </source>
</evidence>